<keyword evidence="3 6" id="KW-0863">Zinc-finger</keyword>
<feature type="compositionally biased region" description="Acidic residues" evidence="8">
    <location>
        <begin position="302"/>
        <end position="315"/>
    </location>
</feature>
<dbReference type="InterPro" id="IPR019786">
    <property type="entry name" value="Zinc_finger_PHD-type_CS"/>
</dbReference>
<dbReference type="FunCoup" id="A0A448YP53">
    <property type="interactions" value="99"/>
</dbReference>
<comment type="subcellular location">
    <subcellularLocation>
        <location evidence="1">Nucleus</location>
    </subcellularLocation>
</comment>
<dbReference type="InterPro" id="IPR011011">
    <property type="entry name" value="Znf_FYVE_PHD"/>
</dbReference>
<evidence type="ECO:0000256" key="6">
    <source>
        <dbReference type="PROSITE-ProRule" id="PRU00146"/>
    </source>
</evidence>
<proteinExistence type="predicted"/>
<dbReference type="PROSITE" id="PS50016">
    <property type="entry name" value="ZF_PHD_2"/>
    <property type="match status" value="1"/>
</dbReference>
<keyword evidence="2" id="KW-0479">Metal-binding</keyword>
<keyword evidence="7" id="KW-0175">Coiled coil</keyword>
<dbReference type="EMBL" id="CAACVR010000023">
    <property type="protein sequence ID" value="VEU22628.1"/>
    <property type="molecule type" value="Genomic_DNA"/>
</dbReference>
<keyword evidence="4" id="KW-0862">Zinc</keyword>
<feature type="coiled-coil region" evidence="7">
    <location>
        <begin position="191"/>
        <end position="225"/>
    </location>
</feature>
<dbReference type="SUPFAM" id="SSF57903">
    <property type="entry name" value="FYVE/PHD zinc finger"/>
    <property type="match status" value="1"/>
</dbReference>
<dbReference type="OrthoDB" id="436852at2759"/>
<dbReference type="PROSITE" id="PS01359">
    <property type="entry name" value="ZF_PHD_1"/>
    <property type="match status" value="1"/>
</dbReference>
<name>A0A448YP53_BRENA</name>
<dbReference type="SMART" id="SM00249">
    <property type="entry name" value="PHD"/>
    <property type="match status" value="1"/>
</dbReference>
<evidence type="ECO:0000256" key="3">
    <source>
        <dbReference type="ARBA" id="ARBA00022771"/>
    </source>
</evidence>
<evidence type="ECO:0000313" key="11">
    <source>
        <dbReference type="Proteomes" id="UP000290900"/>
    </source>
</evidence>
<keyword evidence="11" id="KW-1185">Reference proteome</keyword>
<dbReference type="Gene3D" id="3.30.40.10">
    <property type="entry name" value="Zinc/RING finger domain, C3HC4 (zinc finger)"/>
    <property type="match status" value="1"/>
</dbReference>
<accession>A0A448YP53</accession>
<feature type="region of interest" description="Disordered" evidence="8">
    <location>
        <begin position="299"/>
        <end position="321"/>
    </location>
</feature>
<dbReference type="AlphaFoldDB" id="A0A448YP53"/>
<dbReference type="InterPro" id="IPR001965">
    <property type="entry name" value="Znf_PHD"/>
</dbReference>
<dbReference type="Proteomes" id="UP000290900">
    <property type="component" value="Unassembled WGS sequence"/>
</dbReference>
<evidence type="ECO:0000256" key="1">
    <source>
        <dbReference type="ARBA" id="ARBA00004123"/>
    </source>
</evidence>
<dbReference type="STRING" id="13370.A0A448YP53"/>
<evidence type="ECO:0000256" key="7">
    <source>
        <dbReference type="SAM" id="Coils"/>
    </source>
</evidence>
<dbReference type="GO" id="GO:0045893">
    <property type="term" value="P:positive regulation of DNA-templated transcription"/>
    <property type="evidence" value="ECO:0007669"/>
    <property type="project" value="TreeGrafter"/>
</dbReference>
<reference evidence="10 11" key="1">
    <citation type="submission" date="2018-12" db="EMBL/GenBank/DDBJ databases">
        <authorList>
            <person name="Tiukova I."/>
            <person name="Dainat J."/>
        </authorList>
    </citation>
    <scope>NUCLEOTIDE SEQUENCE [LARGE SCALE GENOMIC DNA]</scope>
</reference>
<evidence type="ECO:0000256" key="5">
    <source>
        <dbReference type="ARBA" id="ARBA00023242"/>
    </source>
</evidence>
<dbReference type="InterPro" id="IPR019787">
    <property type="entry name" value="Znf_PHD-finger"/>
</dbReference>
<feature type="coiled-coil region" evidence="7">
    <location>
        <begin position="351"/>
        <end position="378"/>
    </location>
</feature>
<gene>
    <name evidence="10" type="ORF">BRENAR_LOCUS3359</name>
</gene>
<sequence>MTSAENKRYLHQLQEKYNKFHRAPKFDLNSEELYCVCRRPDDGELMVACDGCDEWYHFKCMHLDKKHKDLVSNYYCEFCDQLFHKGKTLWKRKCRLPECYKPAAIDPTTGKVSKYCSEEHGLQFIRQYVLSKVEKSDNGDSLGDLFTQCNEGYSQFETLGKSLPVFDKGKVEYSLAVKEELSSIDMELGKLEEAEKLYTGKEKYLAKLREKIKCLDEVLSNEIDEKGDGVNEASKKGARGKKSKKTKIDLCGYDTNLRLLGKDWIKFASTERYRSVVNFSGEESIDSKQALRDLRLIREQDTQDDGETSESEAENSEQSAMIDQEDTIFQGLCLKERRKCTKHLTWHSIIADSLDWKLAEVTEKITKLKERKEKIKQAETVRQWEEWTAVTKIAT</sequence>
<evidence type="ECO:0000256" key="8">
    <source>
        <dbReference type="SAM" id="MobiDB-lite"/>
    </source>
</evidence>
<protein>
    <submittedName>
        <fullName evidence="10">DEKNAAC103424</fullName>
    </submittedName>
</protein>
<dbReference type="GO" id="GO:0008270">
    <property type="term" value="F:zinc ion binding"/>
    <property type="evidence" value="ECO:0007669"/>
    <property type="project" value="UniProtKB-KW"/>
</dbReference>
<dbReference type="GO" id="GO:0048188">
    <property type="term" value="C:Set1C/COMPASS complex"/>
    <property type="evidence" value="ECO:0007669"/>
    <property type="project" value="InterPro"/>
</dbReference>
<feature type="domain" description="PHD-type" evidence="9">
    <location>
        <begin position="32"/>
        <end position="82"/>
    </location>
</feature>
<evidence type="ECO:0000313" key="10">
    <source>
        <dbReference type="EMBL" id="VEU22628.1"/>
    </source>
</evidence>
<evidence type="ECO:0000256" key="4">
    <source>
        <dbReference type="ARBA" id="ARBA00022833"/>
    </source>
</evidence>
<evidence type="ECO:0000256" key="2">
    <source>
        <dbReference type="ARBA" id="ARBA00022723"/>
    </source>
</evidence>
<organism evidence="10 11">
    <name type="scientific">Brettanomyces naardenensis</name>
    <name type="common">Yeast</name>
    <dbReference type="NCBI Taxonomy" id="13370"/>
    <lineage>
        <taxon>Eukaryota</taxon>
        <taxon>Fungi</taxon>
        <taxon>Dikarya</taxon>
        <taxon>Ascomycota</taxon>
        <taxon>Saccharomycotina</taxon>
        <taxon>Pichiomycetes</taxon>
        <taxon>Pichiales</taxon>
        <taxon>Pichiaceae</taxon>
        <taxon>Brettanomyces</taxon>
    </lineage>
</organism>
<dbReference type="InterPro" id="IPR037869">
    <property type="entry name" value="Spp1/CFP1"/>
</dbReference>
<dbReference type="PANTHER" id="PTHR46174">
    <property type="entry name" value="CXXC-TYPE ZINC FINGER PROTEIN 1"/>
    <property type="match status" value="1"/>
</dbReference>
<dbReference type="InParanoid" id="A0A448YP53"/>
<dbReference type="Pfam" id="PF00628">
    <property type="entry name" value="PHD"/>
    <property type="match status" value="1"/>
</dbReference>
<dbReference type="PANTHER" id="PTHR46174:SF1">
    <property type="entry name" value="CXXC-TYPE ZINC FINGER PROTEIN 1"/>
    <property type="match status" value="1"/>
</dbReference>
<keyword evidence="5" id="KW-0539">Nucleus</keyword>
<evidence type="ECO:0000259" key="9">
    <source>
        <dbReference type="PROSITE" id="PS50016"/>
    </source>
</evidence>
<dbReference type="InterPro" id="IPR013083">
    <property type="entry name" value="Znf_RING/FYVE/PHD"/>
</dbReference>